<dbReference type="InterPro" id="IPR023780">
    <property type="entry name" value="Chromo_domain"/>
</dbReference>
<feature type="domain" description="Integrase catalytic" evidence="22">
    <location>
        <begin position="1798"/>
        <end position="1980"/>
    </location>
</feature>
<evidence type="ECO:0000256" key="15">
    <source>
        <dbReference type="ARBA" id="ARBA00022932"/>
    </source>
</evidence>
<dbReference type="PANTHER" id="PTHR37984">
    <property type="entry name" value="PROTEIN CBG26694"/>
    <property type="match status" value="1"/>
</dbReference>
<evidence type="ECO:0000313" key="24">
    <source>
        <dbReference type="Proteomes" id="UP000016800"/>
    </source>
</evidence>
<dbReference type="PROSITE" id="PS50013">
    <property type="entry name" value="CHROMO_2"/>
    <property type="match status" value="1"/>
</dbReference>
<feature type="compositionally biased region" description="Basic and acidic residues" evidence="19">
    <location>
        <begin position="445"/>
        <end position="456"/>
    </location>
</feature>
<dbReference type="GO" id="GO:0003723">
    <property type="term" value="F:RNA binding"/>
    <property type="evidence" value="ECO:0007669"/>
    <property type="project" value="UniProtKB-KW"/>
</dbReference>
<dbReference type="EMBL" id="HF679023">
    <property type="protein sequence ID" value="CCT63216.1"/>
    <property type="molecule type" value="Genomic_DNA"/>
</dbReference>
<keyword evidence="15" id="KW-0239">DNA-directed DNA polymerase</keyword>
<evidence type="ECO:0000256" key="11">
    <source>
        <dbReference type="ARBA" id="ARBA00022842"/>
    </source>
</evidence>
<dbReference type="GO" id="GO:0046872">
    <property type="term" value="F:metal ion binding"/>
    <property type="evidence" value="ECO:0007669"/>
    <property type="project" value="UniProtKB-KW"/>
</dbReference>
<dbReference type="SUPFAM" id="SSF54160">
    <property type="entry name" value="Chromo domain-like"/>
    <property type="match status" value="1"/>
</dbReference>
<dbReference type="Gene3D" id="3.10.10.10">
    <property type="entry name" value="HIV Type 1 Reverse Transcriptase, subunit A, domain 1"/>
    <property type="match status" value="1"/>
</dbReference>
<dbReference type="GO" id="GO:0005739">
    <property type="term" value="C:mitochondrion"/>
    <property type="evidence" value="ECO:0007669"/>
    <property type="project" value="UniProtKB-SubCell"/>
</dbReference>
<dbReference type="InterPro" id="IPR000477">
    <property type="entry name" value="RT_dom"/>
</dbReference>
<keyword evidence="17" id="KW-0496">Mitochondrion</keyword>
<dbReference type="CDD" id="cd01647">
    <property type="entry name" value="RT_LTR"/>
    <property type="match status" value="1"/>
</dbReference>
<dbReference type="GO" id="GO:0003964">
    <property type="term" value="F:RNA-directed DNA polymerase activity"/>
    <property type="evidence" value="ECO:0007669"/>
    <property type="project" value="UniProtKB-KW"/>
</dbReference>
<gene>
    <name evidence="23" type="ORF">FFUJ_00160</name>
</gene>
<feature type="compositionally biased region" description="Low complexity" evidence="19">
    <location>
        <begin position="209"/>
        <end position="220"/>
    </location>
</feature>
<dbReference type="PANTHER" id="PTHR37984:SF5">
    <property type="entry name" value="PROTEIN NYNRIN-LIKE"/>
    <property type="match status" value="1"/>
</dbReference>
<dbReference type="InterPro" id="IPR036397">
    <property type="entry name" value="RNaseH_sf"/>
</dbReference>
<organism evidence="23 24">
    <name type="scientific">Gibberella fujikuroi (strain CBS 195.34 / IMI 58289 / NRRL A-6831)</name>
    <name type="common">Bakanae and foot rot disease fungus</name>
    <name type="synonym">Fusarium fujikuroi</name>
    <dbReference type="NCBI Taxonomy" id="1279085"/>
    <lineage>
        <taxon>Eukaryota</taxon>
        <taxon>Fungi</taxon>
        <taxon>Dikarya</taxon>
        <taxon>Ascomycota</taxon>
        <taxon>Pezizomycotina</taxon>
        <taxon>Sordariomycetes</taxon>
        <taxon>Hypocreomycetidae</taxon>
        <taxon>Hypocreales</taxon>
        <taxon>Nectriaceae</taxon>
        <taxon>Fusarium</taxon>
        <taxon>Fusarium fujikuroi species complex</taxon>
    </lineage>
</organism>
<evidence type="ECO:0000259" key="22">
    <source>
        <dbReference type="PROSITE" id="PS50994"/>
    </source>
</evidence>
<dbReference type="InterPro" id="IPR016197">
    <property type="entry name" value="Chromo-like_dom_sf"/>
</dbReference>
<keyword evidence="12" id="KW-0694">RNA-binding</keyword>
<dbReference type="InterPro" id="IPR050951">
    <property type="entry name" value="Retrovirus_Pol_polyprotein"/>
</dbReference>
<comment type="subunit">
    <text evidence="2">Component of the NuA4 histone acetyltransferase complex.</text>
</comment>
<keyword evidence="24" id="KW-1185">Reference proteome</keyword>
<dbReference type="VEuPathDB" id="FungiDB:FFUJ_00160"/>
<evidence type="ECO:0000256" key="14">
    <source>
        <dbReference type="ARBA" id="ARBA00022918"/>
    </source>
</evidence>
<evidence type="ECO:0000259" key="21">
    <source>
        <dbReference type="PROSITE" id="PS50878"/>
    </source>
</evidence>
<evidence type="ECO:0000256" key="6">
    <source>
        <dbReference type="ARBA" id="ARBA00022722"/>
    </source>
</evidence>
<evidence type="ECO:0000256" key="7">
    <source>
        <dbReference type="ARBA" id="ARBA00022723"/>
    </source>
</evidence>
<keyword evidence="8" id="KW-0064">Aspartyl protease</keyword>
<keyword evidence="9" id="KW-0255">Endonuclease</keyword>
<dbReference type="CDD" id="cd09274">
    <property type="entry name" value="RNase_HI_RT_Ty3"/>
    <property type="match status" value="1"/>
</dbReference>
<feature type="region of interest" description="Disordered" evidence="19">
    <location>
        <begin position="1"/>
        <end position="88"/>
    </location>
</feature>
<feature type="region of interest" description="Disordered" evidence="19">
    <location>
        <begin position="205"/>
        <end position="250"/>
    </location>
</feature>
<dbReference type="PROSITE" id="PS50878">
    <property type="entry name" value="RT_POL"/>
    <property type="match status" value="1"/>
</dbReference>
<keyword evidence="7" id="KW-0479">Metal-binding</keyword>
<dbReference type="GeneID" id="35393645"/>
<dbReference type="RefSeq" id="XP_023425297.1">
    <property type="nucleotide sequence ID" value="XM_023573603.1"/>
</dbReference>
<dbReference type="GO" id="GO:0003677">
    <property type="term" value="F:DNA binding"/>
    <property type="evidence" value="ECO:0007669"/>
    <property type="project" value="UniProtKB-KW"/>
</dbReference>
<dbReference type="GO" id="GO:0015074">
    <property type="term" value="P:DNA integration"/>
    <property type="evidence" value="ECO:0007669"/>
    <property type="project" value="UniProtKB-KW"/>
</dbReference>
<keyword evidence="6" id="KW-0540">Nuclease</keyword>
<keyword evidence="5" id="KW-0548">Nucleotidyltransferase</keyword>
<reference evidence="24" key="1">
    <citation type="journal article" date="2013" name="PLoS Pathog.">
        <title>Deciphering the cryptic genome: genome-wide analyses of the rice pathogen Fusarium fujikuroi reveal complex regulation of secondary metabolism and novel metabolites.</title>
        <authorList>
            <person name="Wiemann P."/>
            <person name="Sieber C.M."/>
            <person name="von Bargen K.W."/>
            <person name="Studt L."/>
            <person name="Niehaus E.M."/>
            <person name="Espino J.J."/>
            <person name="Huss K."/>
            <person name="Michielse C.B."/>
            <person name="Albermann S."/>
            <person name="Wagner D."/>
            <person name="Bergner S.V."/>
            <person name="Connolly L.R."/>
            <person name="Fischer A."/>
            <person name="Reuter G."/>
            <person name="Kleigrewe K."/>
            <person name="Bald T."/>
            <person name="Wingfield B.D."/>
            <person name="Ophir R."/>
            <person name="Freeman S."/>
            <person name="Hippler M."/>
            <person name="Smith K.M."/>
            <person name="Brown D.W."/>
            <person name="Proctor R.H."/>
            <person name="Munsterkotter M."/>
            <person name="Freitag M."/>
            <person name="Humpf H.U."/>
            <person name="Guldener U."/>
            <person name="Tudzynski B."/>
        </authorList>
    </citation>
    <scope>NUCLEOTIDE SEQUENCE [LARGE SCALE GENOMIC DNA]</scope>
    <source>
        <strain evidence="24">CBS 195.34 / IMI 58289 / NRRL A-6831</strain>
    </source>
</reference>
<dbReference type="GO" id="GO:0004190">
    <property type="term" value="F:aspartic-type endopeptidase activity"/>
    <property type="evidence" value="ECO:0007669"/>
    <property type="project" value="UniProtKB-KW"/>
</dbReference>
<keyword evidence="16" id="KW-0238">DNA-binding</keyword>
<dbReference type="InterPro" id="IPR056924">
    <property type="entry name" value="SH3_Tf2-1"/>
</dbReference>
<proteinExistence type="predicted"/>
<dbReference type="GO" id="GO:0004519">
    <property type="term" value="F:endonuclease activity"/>
    <property type="evidence" value="ECO:0007669"/>
    <property type="project" value="UniProtKB-KW"/>
</dbReference>
<dbReference type="Gene3D" id="1.10.340.70">
    <property type="match status" value="1"/>
</dbReference>
<keyword evidence="10" id="KW-0378">Hydrolase</keyword>
<accession>S0DLC4</accession>
<dbReference type="Gene3D" id="2.40.50.40">
    <property type="match status" value="1"/>
</dbReference>
<evidence type="ECO:0000256" key="4">
    <source>
        <dbReference type="ARBA" id="ARBA00022679"/>
    </source>
</evidence>
<dbReference type="GO" id="GO:0003887">
    <property type="term" value="F:DNA-directed DNA polymerase activity"/>
    <property type="evidence" value="ECO:0007669"/>
    <property type="project" value="UniProtKB-KW"/>
</dbReference>
<keyword evidence="11" id="KW-0460">Magnesium</keyword>
<feature type="compositionally biased region" description="Acidic residues" evidence="19">
    <location>
        <begin position="66"/>
        <end position="75"/>
    </location>
</feature>
<dbReference type="GO" id="GO:0006310">
    <property type="term" value="P:DNA recombination"/>
    <property type="evidence" value="ECO:0007669"/>
    <property type="project" value="UniProtKB-KW"/>
</dbReference>
<dbReference type="Gene3D" id="3.30.420.10">
    <property type="entry name" value="Ribonuclease H-like superfamily/Ribonuclease H"/>
    <property type="match status" value="1"/>
</dbReference>
<dbReference type="Pfam" id="PF00078">
    <property type="entry name" value="RVT_1"/>
    <property type="match status" value="1"/>
</dbReference>
<evidence type="ECO:0000256" key="5">
    <source>
        <dbReference type="ARBA" id="ARBA00022695"/>
    </source>
</evidence>
<evidence type="ECO:0000256" key="19">
    <source>
        <dbReference type="SAM" id="MobiDB-lite"/>
    </source>
</evidence>
<keyword evidence="14" id="KW-0695">RNA-directed DNA polymerase</keyword>
<evidence type="ECO:0000256" key="16">
    <source>
        <dbReference type="ARBA" id="ARBA00023125"/>
    </source>
</evidence>
<sequence length="2189" mass="247526">MARSNYGDGPNDPTGQGYDAATNSQPRQQEEHFNDSEDDQRYDAPPSFLSQRPQGRGNARPARDDESGDDNEDGFEAPQSRRHGRRSILYNPREVEEDVIQQIEQHQRILAWGVRFCRMIEEYYCIEAANTFTIWDSDTANVMRQMLSRQIFKSSIANRLVALPRARVSHLKYLPWWREECAKAYELYQFDDQNQAKLITVRRPNDTLSAPASAPRVPVPQDNMSEGSDDDSASRRHRGATVDTTQSTGDLSKKIRKETLGIFDPDNPDDKDNQGLITTSSGKTIYTDVFMFCEHLSVFKRFGEYSLTDYYVGMLSGKASAWLMSELDSPSRNRLLNLPITEFGCKLTERFKRPDTDILNELHSSRYTPKVAARGITLAQWAQRKAGLAKQIGHTQDSTIITTLFNKIDIEIQRFLTYPSENTSLTSFIRQCEQRRTTIEQFCRSNDRGDRNDQRYKSGYSSSRDKGSRSDRRSHDESSSSRRRDDYDRSKRDDRYRSDRPSRSYTDARKSDDKHGERRHDGNRNRHTHSRDNDYMRKDVKEEKKVHWERKYPVMEEEDELGPDKVDTDGDSESVCSSRSTSSEEAYLTYMTGNTSHLDGQKELFCGTCQRSFPSRAVLWEHSLARTCVKPAQLAGEQAPAKSKRCNHCRRDFLSRNRLHRHLKTGCASQMMTASESGNALQVNETTVTSANETSARAHHQPQVCEVDGNYTHLKFDAMSSPGGETVSVCADTGCGKPVISREWLQTLDHTIEQKTPVFIRGVNDKVGKPHTEWATFTFYVNGLDKNGADAGLAEYTCGAWVQDGMPSSSPRALLGNGWMAPYGINVMTTDRRLHCTSLEDFYIPFTISQLSRRVSRRVIVARPTTVPAGQTRLVPASWKEVPKGRTFMFNGCVAEASDALISSDTAPGVVIVNNSDKDITFQRKQKLGNIEECEEDEMYFSSTWKAAALALLATAGMATTGTSGGAIDVANVKISSEIDLTPEISAVATGEIVPRAINTPQVSISGMDNDYTTTNAIRDVGSAILEDIKEAELPYKQQKKNKKKQPLSKVAELLSNQPAASAATGSALPLIGEPEATVSESVPTTPYVPYQVHVQKQPNLPEIVTQDGIHIYDDGSGFARQAQDLCAKYATLWIDSGLIHVPEDKLMTVPLVDNWHEQRVSQRPYACGLKDRNLIDQIFDRLHDQKRMEWVTKPTPFAAPVFVVWRIVDGKPKGRAVVNLRALNKVTIPDSYPLPRQEDVIAALRGATHISAIDASSFFFQFGVALEHRDRFTITSHRGLERSTVAPMGFCNSPAYAQRYMDRLLRPYRSFCRAFIDDIVIFSKSAAEHARHMDTLFRLFVSKNLSISPTKSWIGYPSAQVLGFRVDALGLSTTAERVAAFAKLKFPRQLAALEQYIGATGYIRHLIPYYAKIMEPLQKRKVALLAEGRRTDKIVDGNRGKRKSYTKNTYYDPTPAEKIAFQTIQEQIASGRGLVHLDPKKRLFLQLDASIQRGFGAVLYHVKDGYIWKEGTQIPSNVVMPICFISRTLSGAETRYGPTELEMAALVWAMKRLKAHVGSSEGSLTVFTDHSATKQIVEKTTLDTTSTDRANRRLVNASIYLSEYDLRVFHIPGKKNFIPDALSRLEAPETDENVERLRPDYTALDDVCVGVESLMSQETRDKFIQGYIDDVKYLPILKMILGADDKPVDANRLNGEDAVSASKRGVPFALKDGLLYHEQTDGYLRLCVPHAMIDEILKMAHDDQHHFGTERMTRELSGLSIHNLTTRIRKHIHGCKTCCLGQTDRQQRIGNYMPIRPPVTPMHTIAIDFITDLPPVPSAGSPWAISGFDLYDQLMTVTCAASKRCLLVPGYSTYTAEDWAIALSRQLLLADWGIPKVIISDRDRKFTSAFWRKLWEVFGCKLAMTTAYHPEADGLSERRNQTVEVALRFHYIEYPLSDWSHILPALQWNLNGAHNAGTGTSAHEFIYGFKPMSALDTVTPMEDVADLPYLREVTRKEARLAMDFAAMKGKRWYDDKHRPITLKQGDRVYLRLHDGYHLPGKPSKKWSQQRTGPFLIKRVVNDLAYELEIPEQWKIHPVISIKHLVPAHANDHIDEQPGPVEGEPVDENRYEVDFIVKREVRRRGRNATPFEGFLVRWKGWGPEHDQWVKTADMDEELVESFRKKHPEQFNDEPLRKSGRKKRIPAKLA</sequence>
<keyword evidence="3" id="KW-0645">Protease</keyword>
<dbReference type="GO" id="GO:0005634">
    <property type="term" value="C:nucleus"/>
    <property type="evidence" value="ECO:0007669"/>
    <property type="project" value="UniProtKB-ARBA"/>
</dbReference>
<dbReference type="Pfam" id="PF00385">
    <property type="entry name" value="Chromo"/>
    <property type="match status" value="1"/>
</dbReference>
<evidence type="ECO:0000256" key="17">
    <source>
        <dbReference type="ARBA" id="ARBA00023128"/>
    </source>
</evidence>
<dbReference type="Pfam" id="PF24626">
    <property type="entry name" value="SH3_Tf2-1"/>
    <property type="match status" value="1"/>
</dbReference>
<evidence type="ECO:0000256" key="18">
    <source>
        <dbReference type="ARBA" id="ARBA00023172"/>
    </source>
</evidence>
<name>S0DLC4_GIBF5</name>
<feature type="domain" description="Reverse transcriptase" evidence="21">
    <location>
        <begin position="1186"/>
        <end position="1367"/>
    </location>
</feature>
<keyword evidence="13" id="KW-0229">DNA integration</keyword>
<evidence type="ECO:0000256" key="13">
    <source>
        <dbReference type="ARBA" id="ARBA00022908"/>
    </source>
</evidence>
<dbReference type="SUPFAM" id="SSF56672">
    <property type="entry name" value="DNA/RNA polymerases"/>
    <property type="match status" value="1"/>
</dbReference>
<evidence type="ECO:0000256" key="10">
    <source>
        <dbReference type="ARBA" id="ARBA00022801"/>
    </source>
</evidence>
<dbReference type="GO" id="GO:0006508">
    <property type="term" value="P:proteolysis"/>
    <property type="evidence" value="ECO:0007669"/>
    <property type="project" value="UniProtKB-KW"/>
</dbReference>
<dbReference type="Pfam" id="PF17917">
    <property type="entry name" value="RT_RNaseH"/>
    <property type="match status" value="1"/>
</dbReference>
<dbReference type="InterPro" id="IPR041373">
    <property type="entry name" value="RT_RNaseH"/>
</dbReference>
<dbReference type="Proteomes" id="UP000016800">
    <property type="component" value="Chromosome I"/>
</dbReference>
<keyword evidence="18" id="KW-0233">DNA recombination</keyword>
<feature type="region of interest" description="Disordered" evidence="19">
    <location>
        <begin position="554"/>
        <end position="578"/>
    </location>
</feature>
<evidence type="ECO:0000256" key="9">
    <source>
        <dbReference type="ARBA" id="ARBA00022759"/>
    </source>
</evidence>
<dbReference type="SUPFAM" id="SSF53098">
    <property type="entry name" value="Ribonuclease H-like"/>
    <property type="match status" value="1"/>
</dbReference>
<evidence type="ECO:0000313" key="23">
    <source>
        <dbReference type="EMBL" id="CCT63216.1"/>
    </source>
</evidence>
<dbReference type="GO" id="GO:0006338">
    <property type="term" value="P:chromatin remodeling"/>
    <property type="evidence" value="ECO:0007669"/>
    <property type="project" value="UniProtKB-ARBA"/>
</dbReference>
<evidence type="ECO:0000256" key="2">
    <source>
        <dbReference type="ARBA" id="ARBA00011353"/>
    </source>
</evidence>
<dbReference type="CDD" id="cd00024">
    <property type="entry name" value="CD_CSD"/>
    <property type="match status" value="1"/>
</dbReference>
<evidence type="ECO:0000256" key="3">
    <source>
        <dbReference type="ARBA" id="ARBA00022670"/>
    </source>
</evidence>
<dbReference type="InterPro" id="IPR012337">
    <property type="entry name" value="RNaseH-like_sf"/>
</dbReference>
<feature type="compositionally biased region" description="Basic and acidic residues" evidence="19">
    <location>
        <begin position="463"/>
        <end position="538"/>
    </location>
</feature>
<feature type="region of interest" description="Disordered" evidence="19">
    <location>
        <begin position="2160"/>
        <end position="2189"/>
    </location>
</feature>
<dbReference type="InterPro" id="IPR041588">
    <property type="entry name" value="Integrase_H2C2"/>
</dbReference>
<dbReference type="InterPro" id="IPR043128">
    <property type="entry name" value="Rev_trsase/Diguanyl_cyclase"/>
</dbReference>
<dbReference type="Pfam" id="PF17921">
    <property type="entry name" value="Integrase_H2C2"/>
    <property type="match status" value="1"/>
</dbReference>
<keyword evidence="4" id="KW-0808">Transferase</keyword>
<evidence type="ECO:0000256" key="12">
    <source>
        <dbReference type="ARBA" id="ARBA00022884"/>
    </source>
</evidence>
<dbReference type="InterPro" id="IPR000953">
    <property type="entry name" value="Chromo/chromo_shadow_dom"/>
</dbReference>
<evidence type="ECO:0000256" key="1">
    <source>
        <dbReference type="ARBA" id="ARBA00004173"/>
    </source>
</evidence>
<dbReference type="InterPro" id="IPR001584">
    <property type="entry name" value="Integrase_cat-core"/>
</dbReference>
<dbReference type="InterPro" id="IPR043502">
    <property type="entry name" value="DNA/RNA_pol_sf"/>
</dbReference>
<dbReference type="Gene3D" id="3.30.70.270">
    <property type="match status" value="2"/>
</dbReference>
<dbReference type="STRING" id="1279085.S0DLC4"/>
<evidence type="ECO:0000259" key="20">
    <source>
        <dbReference type="PROSITE" id="PS50013"/>
    </source>
</evidence>
<feature type="domain" description="Chromo" evidence="20">
    <location>
        <begin position="2111"/>
        <end position="2174"/>
    </location>
</feature>
<dbReference type="HOGENOM" id="CLU_000879_0_0_1"/>
<comment type="subcellular location">
    <subcellularLocation>
        <location evidence="1">Mitochondrion</location>
    </subcellularLocation>
</comment>
<dbReference type="SMART" id="SM00298">
    <property type="entry name" value="CHROMO"/>
    <property type="match status" value="1"/>
</dbReference>
<evidence type="ECO:0000256" key="8">
    <source>
        <dbReference type="ARBA" id="ARBA00022750"/>
    </source>
</evidence>
<dbReference type="PROSITE" id="PS50994">
    <property type="entry name" value="INTEGRASE"/>
    <property type="match status" value="1"/>
</dbReference>
<feature type="region of interest" description="Disordered" evidence="19">
    <location>
        <begin position="443"/>
        <end position="538"/>
    </location>
</feature>
<protein>
    <submittedName>
        <fullName evidence="23">TY3B-TY3B protein</fullName>
    </submittedName>
</protein>
<feature type="compositionally biased region" description="Basic and acidic residues" evidence="19">
    <location>
        <begin position="2167"/>
        <end position="2176"/>
    </location>
</feature>
<feature type="compositionally biased region" description="Basic and acidic residues" evidence="19">
    <location>
        <begin position="28"/>
        <end position="42"/>
    </location>
</feature>
<feature type="compositionally biased region" description="Basic residues" evidence="19">
    <location>
        <begin position="2177"/>
        <end position="2189"/>
    </location>
</feature>